<accession>A0AAW2RAX5</accession>
<organism evidence="1">
    <name type="scientific">Sesamum calycinum</name>
    <dbReference type="NCBI Taxonomy" id="2727403"/>
    <lineage>
        <taxon>Eukaryota</taxon>
        <taxon>Viridiplantae</taxon>
        <taxon>Streptophyta</taxon>
        <taxon>Embryophyta</taxon>
        <taxon>Tracheophyta</taxon>
        <taxon>Spermatophyta</taxon>
        <taxon>Magnoliopsida</taxon>
        <taxon>eudicotyledons</taxon>
        <taxon>Gunneridae</taxon>
        <taxon>Pentapetalae</taxon>
        <taxon>asterids</taxon>
        <taxon>lamiids</taxon>
        <taxon>Lamiales</taxon>
        <taxon>Pedaliaceae</taxon>
        <taxon>Sesamum</taxon>
    </lineage>
</organism>
<evidence type="ECO:0000313" key="1">
    <source>
        <dbReference type="EMBL" id="KAL0377113.1"/>
    </source>
</evidence>
<reference evidence="1" key="1">
    <citation type="submission" date="2020-06" db="EMBL/GenBank/DDBJ databases">
        <authorList>
            <person name="Li T."/>
            <person name="Hu X."/>
            <person name="Zhang T."/>
            <person name="Song X."/>
            <person name="Zhang H."/>
            <person name="Dai N."/>
            <person name="Sheng W."/>
            <person name="Hou X."/>
            <person name="Wei L."/>
        </authorList>
    </citation>
    <scope>NUCLEOTIDE SEQUENCE</scope>
    <source>
        <strain evidence="1">KEN8</strain>
        <tissue evidence="1">Leaf</tissue>
    </source>
</reference>
<gene>
    <name evidence="1" type="ORF">Scaly_0828900</name>
</gene>
<reference evidence="1" key="2">
    <citation type="journal article" date="2024" name="Plant">
        <title>Genomic evolution and insights into agronomic trait innovations of Sesamum species.</title>
        <authorList>
            <person name="Miao H."/>
            <person name="Wang L."/>
            <person name="Qu L."/>
            <person name="Liu H."/>
            <person name="Sun Y."/>
            <person name="Le M."/>
            <person name="Wang Q."/>
            <person name="Wei S."/>
            <person name="Zheng Y."/>
            <person name="Lin W."/>
            <person name="Duan Y."/>
            <person name="Cao H."/>
            <person name="Xiong S."/>
            <person name="Wang X."/>
            <person name="Wei L."/>
            <person name="Li C."/>
            <person name="Ma Q."/>
            <person name="Ju M."/>
            <person name="Zhao R."/>
            <person name="Li G."/>
            <person name="Mu C."/>
            <person name="Tian Q."/>
            <person name="Mei H."/>
            <person name="Zhang T."/>
            <person name="Gao T."/>
            <person name="Zhang H."/>
        </authorList>
    </citation>
    <scope>NUCLEOTIDE SEQUENCE</scope>
    <source>
        <strain evidence="1">KEN8</strain>
    </source>
</reference>
<sequence>MSHGVKLSKQQSPKTNEELKKMFTVPYASAVGNIQYVAQCTRPNVAYALSVTSRYQACAGEAQWPAVKTILKYLRSTKDMFLVYGGGELILEDYSNVSF</sequence>
<dbReference type="EMBL" id="JACGWM010000004">
    <property type="protein sequence ID" value="KAL0377113.1"/>
    <property type="molecule type" value="Genomic_DNA"/>
</dbReference>
<dbReference type="AlphaFoldDB" id="A0AAW2RAX5"/>
<proteinExistence type="predicted"/>
<name>A0AAW2RAX5_9LAMI</name>
<protein>
    <submittedName>
        <fullName evidence="1">Retrovirus-related Pol polyprotein from transposon TNT 1-94</fullName>
    </submittedName>
</protein>
<comment type="caution">
    <text evidence="1">The sequence shown here is derived from an EMBL/GenBank/DDBJ whole genome shotgun (WGS) entry which is preliminary data.</text>
</comment>